<dbReference type="Gene3D" id="3.70.10.10">
    <property type="match status" value="2"/>
</dbReference>
<proteinExistence type="inferred from homology"/>
<dbReference type="InterPro" id="IPR003021">
    <property type="entry name" value="Rad1_Rec1_Rad17"/>
</dbReference>
<comment type="caution">
    <text evidence="7">The sequence shown here is derived from an EMBL/GenBank/DDBJ whole genome shotgun (WGS) entry which is preliminary data.</text>
</comment>
<sequence>MSQPAPSQSQPGEAIPVLTASVRDVRFFAALLKGINFSNRASVTLTADTAMGMIVTVEESHCLLATSYIYRDHFDEWSYSPNHSRPVNSQPAQQTPDRDSDSTTFEIPLTTFIECLGIFGTANMSSHTNGPKPKKWRREDEVSDGERGDAKGKGRASSGNRASATHGLEHFFGGGNEKRTSMRLSYAGPGYPLTLLLAEDSSGPTTTCEITTFDPEPNLELSFDGDQTSSSSWLRDALSELDPSCEKITFISNPAADVARGQRRGSVGGAASTSKPLFRIKASGDFGSTEMDYLNDREVLETFECSRPVSVSYRFAHIVHTIRALQSSTKTSLRIEAEGLLSLQFLVSVPKARGGGSSDSFIEFRVQLMGTFRELVEGSLR</sequence>
<keyword evidence="8" id="KW-1185">Reference proteome</keyword>
<keyword evidence="5" id="KW-0539">Nucleus</keyword>
<dbReference type="Proteomes" id="UP001194468">
    <property type="component" value="Unassembled WGS sequence"/>
</dbReference>
<protein>
    <submittedName>
        <fullName evidence="7">Rad1/Rec1/Rad17</fullName>
    </submittedName>
</protein>
<organism evidence="7 8">
    <name type="scientific">Boletus edulis BED1</name>
    <dbReference type="NCBI Taxonomy" id="1328754"/>
    <lineage>
        <taxon>Eukaryota</taxon>
        <taxon>Fungi</taxon>
        <taxon>Dikarya</taxon>
        <taxon>Basidiomycota</taxon>
        <taxon>Agaricomycotina</taxon>
        <taxon>Agaricomycetes</taxon>
        <taxon>Agaricomycetidae</taxon>
        <taxon>Boletales</taxon>
        <taxon>Boletineae</taxon>
        <taxon>Boletaceae</taxon>
        <taxon>Boletoideae</taxon>
        <taxon>Boletus</taxon>
    </lineage>
</organism>
<evidence type="ECO:0000256" key="1">
    <source>
        <dbReference type="ARBA" id="ARBA00004123"/>
    </source>
</evidence>
<comment type="similarity">
    <text evidence="2">Belongs to the rad1 family.</text>
</comment>
<dbReference type="PRINTS" id="PR01245">
    <property type="entry name" value="RAD1REC1"/>
</dbReference>
<reference evidence="7" key="2">
    <citation type="journal article" date="2020" name="Nat. Commun.">
        <title>Large-scale genome sequencing of mycorrhizal fungi provides insights into the early evolution of symbiotic traits.</title>
        <authorList>
            <person name="Miyauchi S."/>
            <person name="Kiss E."/>
            <person name="Kuo A."/>
            <person name="Drula E."/>
            <person name="Kohler A."/>
            <person name="Sanchez-Garcia M."/>
            <person name="Morin E."/>
            <person name="Andreopoulos B."/>
            <person name="Barry K.W."/>
            <person name="Bonito G."/>
            <person name="Buee M."/>
            <person name="Carver A."/>
            <person name="Chen C."/>
            <person name="Cichocki N."/>
            <person name="Clum A."/>
            <person name="Culley D."/>
            <person name="Crous P.W."/>
            <person name="Fauchery L."/>
            <person name="Girlanda M."/>
            <person name="Hayes R.D."/>
            <person name="Keri Z."/>
            <person name="LaButti K."/>
            <person name="Lipzen A."/>
            <person name="Lombard V."/>
            <person name="Magnuson J."/>
            <person name="Maillard F."/>
            <person name="Murat C."/>
            <person name="Nolan M."/>
            <person name="Ohm R.A."/>
            <person name="Pangilinan J."/>
            <person name="Pereira M.F."/>
            <person name="Perotto S."/>
            <person name="Peter M."/>
            <person name="Pfister S."/>
            <person name="Riley R."/>
            <person name="Sitrit Y."/>
            <person name="Stielow J.B."/>
            <person name="Szollosi G."/>
            <person name="Zifcakova L."/>
            <person name="Stursova M."/>
            <person name="Spatafora J.W."/>
            <person name="Tedersoo L."/>
            <person name="Vaario L.M."/>
            <person name="Yamada A."/>
            <person name="Yan M."/>
            <person name="Wang P."/>
            <person name="Xu J."/>
            <person name="Bruns T."/>
            <person name="Baldrian P."/>
            <person name="Vilgalys R."/>
            <person name="Dunand C."/>
            <person name="Henrissat B."/>
            <person name="Grigoriev I.V."/>
            <person name="Hibbett D."/>
            <person name="Nagy L.G."/>
            <person name="Martin F.M."/>
        </authorList>
    </citation>
    <scope>NUCLEOTIDE SEQUENCE</scope>
    <source>
        <strain evidence="7">BED1</strain>
    </source>
</reference>
<name>A0AAD4G9S1_BOLED</name>
<evidence type="ECO:0000256" key="4">
    <source>
        <dbReference type="ARBA" id="ARBA00023204"/>
    </source>
</evidence>
<dbReference type="InterPro" id="IPR046938">
    <property type="entry name" value="DNA_clamp_sf"/>
</dbReference>
<accession>A0AAD4G9S1</accession>
<dbReference type="GO" id="GO:0030896">
    <property type="term" value="C:checkpoint clamp complex"/>
    <property type="evidence" value="ECO:0007669"/>
    <property type="project" value="TreeGrafter"/>
</dbReference>
<dbReference type="PANTHER" id="PTHR10870">
    <property type="entry name" value="CELL CYCLE CHECKPOINT PROTEIN RAD1"/>
    <property type="match status" value="1"/>
</dbReference>
<keyword evidence="3" id="KW-0227">DNA damage</keyword>
<evidence type="ECO:0000313" key="8">
    <source>
        <dbReference type="Proteomes" id="UP001194468"/>
    </source>
</evidence>
<dbReference type="EMBL" id="WHUW01000046">
    <property type="protein sequence ID" value="KAF8431765.1"/>
    <property type="molecule type" value="Genomic_DNA"/>
</dbReference>
<evidence type="ECO:0000256" key="2">
    <source>
        <dbReference type="ARBA" id="ARBA00010991"/>
    </source>
</evidence>
<gene>
    <name evidence="7" type="ORF">L210DRAFT_3614422</name>
</gene>
<evidence type="ECO:0000256" key="3">
    <source>
        <dbReference type="ARBA" id="ARBA00022763"/>
    </source>
</evidence>
<comment type="subcellular location">
    <subcellularLocation>
        <location evidence="1">Nucleus</location>
    </subcellularLocation>
</comment>
<feature type="region of interest" description="Disordered" evidence="6">
    <location>
        <begin position="124"/>
        <end position="175"/>
    </location>
</feature>
<dbReference type="GO" id="GO:0006281">
    <property type="term" value="P:DNA repair"/>
    <property type="evidence" value="ECO:0007669"/>
    <property type="project" value="UniProtKB-KW"/>
</dbReference>
<evidence type="ECO:0000313" key="7">
    <source>
        <dbReference type="EMBL" id="KAF8431765.1"/>
    </source>
</evidence>
<dbReference type="SUPFAM" id="SSF55979">
    <property type="entry name" value="DNA clamp"/>
    <property type="match status" value="1"/>
</dbReference>
<reference evidence="7" key="1">
    <citation type="submission" date="2019-10" db="EMBL/GenBank/DDBJ databases">
        <authorList>
            <consortium name="DOE Joint Genome Institute"/>
            <person name="Kuo A."/>
            <person name="Miyauchi S."/>
            <person name="Kiss E."/>
            <person name="Drula E."/>
            <person name="Kohler A."/>
            <person name="Sanchez-Garcia M."/>
            <person name="Andreopoulos B."/>
            <person name="Barry K.W."/>
            <person name="Bonito G."/>
            <person name="Buee M."/>
            <person name="Carver A."/>
            <person name="Chen C."/>
            <person name="Cichocki N."/>
            <person name="Clum A."/>
            <person name="Culley D."/>
            <person name="Crous P.W."/>
            <person name="Fauchery L."/>
            <person name="Girlanda M."/>
            <person name="Hayes R."/>
            <person name="Keri Z."/>
            <person name="LaButti K."/>
            <person name="Lipzen A."/>
            <person name="Lombard V."/>
            <person name="Magnuson J."/>
            <person name="Maillard F."/>
            <person name="Morin E."/>
            <person name="Murat C."/>
            <person name="Nolan M."/>
            <person name="Ohm R."/>
            <person name="Pangilinan J."/>
            <person name="Pereira M."/>
            <person name="Perotto S."/>
            <person name="Peter M."/>
            <person name="Riley R."/>
            <person name="Sitrit Y."/>
            <person name="Stielow B."/>
            <person name="Szollosi G."/>
            <person name="Zifcakova L."/>
            <person name="Stursova M."/>
            <person name="Spatafora J.W."/>
            <person name="Tedersoo L."/>
            <person name="Vaario L.-M."/>
            <person name="Yamada A."/>
            <person name="Yan M."/>
            <person name="Wang P."/>
            <person name="Xu J."/>
            <person name="Bruns T."/>
            <person name="Baldrian P."/>
            <person name="Vilgalys R."/>
            <person name="Henrissat B."/>
            <person name="Grigoriev I.V."/>
            <person name="Hibbett D."/>
            <person name="Nagy L.G."/>
            <person name="Martin F.M."/>
        </authorList>
    </citation>
    <scope>NUCLEOTIDE SEQUENCE</scope>
    <source>
        <strain evidence="7">BED1</strain>
    </source>
</reference>
<dbReference type="AlphaFoldDB" id="A0AAD4G9S1"/>
<evidence type="ECO:0000256" key="5">
    <source>
        <dbReference type="ARBA" id="ARBA00023242"/>
    </source>
</evidence>
<keyword evidence="4" id="KW-0234">DNA repair</keyword>
<dbReference type="Pfam" id="PF02144">
    <property type="entry name" value="Rad1"/>
    <property type="match status" value="1"/>
</dbReference>
<dbReference type="PANTHER" id="PTHR10870:SF0">
    <property type="entry name" value="CELL CYCLE CHECKPOINT PROTEIN RAD1"/>
    <property type="match status" value="1"/>
</dbReference>
<feature type="compositionally biased region" description="Polar residues" evidence="6">
    <location>
        <begin position="81"/>
        <end position="95"/>
    </location>
</feature>
<feature type="region of interest" description="Disordered" evidence="6">
    <location>
        <begin position="81"/>
        <end position="103"/>
    </location>
</feature>
<evidence type="ECO:0000256" key="6">
    <source>
        <dbReference type="SAM" id="MobiDB-lite"/>
    </source>
</evidence>
<dbReference type="GO" id="GO:0000077">
    <property type="term" value="P:DNA damage checkpoint signaling"/>
    <property type="evidence" value="ECO:0007669"/>
    <property type="project" value="InterPro"/>
</dbReference>
<feature type="compositionally biased region" description="Basic and acidic residues" evidence="6">
    <location>
        <begin position="137"/>
        <end position="152"/>
    </location>
</feature>